<dbReference type="GO" id="GO:0008270">
    <property type="term" value="F:zinc ion binding"/>
    <property type="evidence" value="ECO:0007669"/>
    <property type="project" value="InterPro"/>
</dbReference>
<evidence type="ECO:0000256" key="3">
    <source>
        <dbReference type="ARBA" id="ARBA00010136"/>
    </source>
</evidence>
<dbReference type="GO" id="GO:0042277">
    <property type="term" value="F:peptide binding"/>
    <property type="evidence" value="ECO:0007669"/>
    <property type="project" value="TreeGrafter"/>
</dbReference>
<evidence type="ECO:0000256" key="12">
    <source>
        <dbReference type="ARBA" id="ARBA00029811"/>
    </source>
</evidence>
<evidence type="ECO:0000256" key="10">
    <source>
        <dbReference type="ARBA" id="ARBA00022833"/>
    </source>
</evidence>
<dbReference type="Pfam" id="PF17900">
    <property type="entry name" value="Peptidase_M1_N"/>
    <property type="match status" value="1"/>
</dbReference>
<evidence type="ECO:0000256" key="5">
    <source>
        <dbReference type="ARBA" id="ARBA00015611"/>
    </source>
</evidence>
<dbReference type="InterPro" id="IPR042097">
    <property type="entry name" value="Aminopeptidase_N-like_N_sf"/>
</dbReference>
<comment type="similarity">
    <text evidence="3">Belongs to the peptidase M1 family.</text>
</comment>
<evidence type="ECO:0000256" key="1">
    <source>
        <dbReference type="ARBA" id="ARBA00000098"/>
    </source>
</evidence>
<dbReference type="InterPro" id="IPR045357">
    <property type="entry name" value="Aminopeptidase_N-like_N"/>
</dbReference>
<dbReference type="GO" id="GO:0043171">
    <property type="term" value="P:peptide catabolic process"/>
    <property type="evidence" value="ECO:0007669"/>
    <property type="project" value="TreeGrafter"/>
</dbReference>
<gene>
    <name evidence="16" type="ORF">AUR04nite_21860</name>
</gene>
<keyword evidence="8" id="KW-0479">Metal-binding</keyword>
<dbReference type="SUPFAM" id="SSF55486">
    <property type="entry name" value="Metalloproteases ('zincins'), catalytic domain"/>
    <property type="match status" value="1"/>
</dbReference>
<dbReference type="GO" id="GO:0070006">
    <property type="term" value="F:metalloaminopeptidase activity"/>
    <property type="evidence" value="ECO:0007669"/>
    <property type="project" value="TreeGrafter"/>
</dbReference>
<reference evidence="16 17" key="1">
    <citation type="submission" date="2019-06" db="EMBL/GenBank/DDBJ databases">
        <title>Whole genome shotgun sequence of Glutamicibacter uratoxydans NBRC 15515.</title>
        <authorList>
            <person name="Hosoyama A."/>
            <person name="Uohara A."/>
            <person name="Ohji S."/>
            <person name="Ichikawa N."/>
        </authorList>
    </citation>
    <scope>NUCLEOTIDE SEQUENCE [LARGE SCALE GENOMIC DNA]</scope>
    <source>
        <strain evidence="16 17">NBRC 15515</strain>
    </source>
</reference>
<evidence type="ECO:0000256" key="6">
    <source>
        <dbReference type="ARBA" id="ARBA00022438"/>
    </source>
</evidence>
<keyword evidence="17" id="KW-1185">Reference proteome</keyword>
<sequence length="433" mass="49340">MPHQILDEYTKHHGSPAYTVEHYDLDLTVKLASNLLDGKAVLRVRALQQISEVALNLSGLKVVKALVQGRKAAVSKKHHRTVIALPRQLAAGEHAEVSLRYTGSPQAPDGQWGEVGWEELTDGILVSGQPVGASTWFPCNDHPSHKSSYRFSITTDAGYRAVANGKLVSHRRAASRDTWIYEQHEPMATYLATLQIGRYSEIPFDKERHILAYSVPGRDNQVRGAFSRQGEMVEVFERHYGPYPFEDYKVVVVDDELEIPLEAQGMSIFGTNHLSLDWEAQRLIAHEFAHQWFGNSLTPLRWKDIWLNEGFACFSEWLYSDGAKVMSLEQRAKDAWELLHSQEQDLLIGDPGPKDMFDDRVYKRGALTLYALMKHLGRDRFFEIVRDWVSRYRFASVSTQLFMEHVAELAPQANTHELFDSWLFSSKLPDFPG</sequence>
<comment type="cofactor">
    <cofactor evidence="2">
        <name>Zn(2+)</name>
        <dbReference type="ChEBI" id="CHEBI:29105"/>
    </cofactor>
</comment>
<dbReference type="InterPro" id="IPR050344">
    <property type="entry name" value="Peptidase_M1_aminopeptidases"/>
</dbReference>
<evidence type="ECO:0000259" key="15">
    <source>
        <dbReference type="Pfam" id="PF17900"/>
    </source>
</evidence>
<evidence type="ECO:0000256" key="8">
    <source>
        <dbReference type="ARBA" id="ARBA00022723"/>
    </source>
</evidence>
<dbReference type="AlphaFoldDB" id="A0A4Y4DRW0"/>
<dbReference type="EMBL" id="BJNY01000011">
    <property type="protein sequence ID" value="GED06654.1"/>
    <property type="molecule type" value="Genomic_DNA"/>
</dbReference>
<dbReference type="InterPro" id="IPR001930">
    <property type="entry name" value="Peptidase_M1"/>
</dbReference>
<organism evidence="16 17">
    <name type="scientific">Glutamicibacter uratoxydans</name>
    <name type="common">Arthrobacter uratoxydans</name>
    <dbReference type="NCBI Taxonomy" id="43667"/>
    <lineage>
        <taxon>Bacteria</taxon>
        <taxon>Bacillati</taxon>
        <taxon>Actinomycetota</taxon>
        <taxon>Actinomycetes</taxon>
        <taxon>Micrococcales</taxon>
        <taxon>Micrococcaceae</taxon>
        <taxon>Glutamicibacter</taxon>
    </lineage>
</organism>
<dbReference type="Pfam" id="PF01433">
    <property type="entry name" value="Peptidase_M1"/>
    <property type="match status" value="1"/>
</dbReference>
<dbReference type="SUPFAM" id="SSF63737">
    <property type="entry name" value="Leukotriene A4 hydrolase N-terminal domain"/>
    <property type="match status" value="1"/>
</dbReference>
<evidence type="ECO:0000313" key="16">
    <source>
        <dbReference type="EMBL" id="GED06654.1"/>
    </source>
</evidence>
<dbReference type="GO" id="GO:0016020">
    <property type="term" value="C:membrane"/>
    <property type="evidence" value="ECO:0007669"/>
    <property type="project" value="TreeGrafter"/>
</dbReference>
<evidence type="ECO:0000256" key="2">
    <source>
        <dbReference type="ARBA" id="ARBA00001947"/>
    </source>
</evidence>
<dbReference type="Gene3D" id="1.10.390.10">
    <property type="entry name" value="Neutral Protease Domain 2"/>
    <property type="match status" value="1"/>
</dbReference>
<dbReference type="Proteomes" id="UP000316612">
    <property type="component" value="Unassembled WGS sequence"/>
</dbReference>
<dbReference type="OrthoDB" id="100605at2"/>
<dbReference type="EC" id="3.4.11.2" evidence="4"/>
<evidence type="ECO:0000256" key="4">
    <source>
        <dbReference type="ARBA" id="ARBA00012564"/>
    </source>
</evidence>
<keyword evidence="6 16" id="KW-0031">Aminopeptidase</keyword>
<evidence type="ECO:0000256" key="11">
    <source>
        <dbReference type="ARBA" id="ARBA00023049"/>
    </source>
</evidence>
<feature type="domain" description="Peptidase M1 membrane alanine aminopeptidase" evidence="14">
    <location>
        <begin position="229"/>
        <end position="422"/>
    </location>
</feature>
<evidence type="ECO:0000256" key="7">
    <source>
        <dbReference type="ARBA" id="ARBA00022670"/>
    </source>
</evidence>
<keyword evidence="9" id="KW-0378">Hydrolase</keyword>
<evidence type="ECO:0000313" key="17">
    <source>
        <dbReference type="Proteomes" id="UP000316612"/>
    </source>
</evidence>
<dbReference type="GO" id="GO:0006508">
    <property type="term" value="P:proteolysis"/>
    <property type="evidence" value="ECO:0007669"/>
    <property type="project" value="UniProtKB-KW"/>
</dbReference>
<dbReference type="InterPro" id="IPR027268">
    <property type="entry name" value="Peptidase_M4/M1_CTD_sf"/>
</dbReference>
<dbReference type="PANTHER" id="PTHR11533">
    <property type="entry name" value="PROTEASE M1 ZINC METALLOPROTEASE"/>
    <property type="match status" value="1"/>
</dbReference>
<dbReference type="PANTHER" id="PTHR11533:SF174">
    <property type="entry name" value="PUROMYCIN-SENSITIVE AMINOPEPTIDASE-RELATED"/>
    <property type="match status" value="1"/>
</dbReference>
<dbReference type="PRINTS" id="PR00756">
    <property type="entry name" value="ALADIPTASE"/>
</dbReference>
<dbReference type="GO" id="GO:0005737">
    <property type="term" value="C:cytoplasm"/>
    <property type="evidence" value="ECO:0007669"/>
    <property type="project" value="TreeGrafter"/>
</dbReference>
<dbReference type="GO" id="GO:0016285">
    <property type="term" value="F:alanyl aminopeptidase activity"/>
    <property type="evidence" value="ECO:0007669"/>
    <property type="project" value="UniProtKB-EC"/>
</dbReference>
<evidence type="ECO:0000256" key="13">
    <source>
        <dbReference type="ARBA" id="ARBA00031533"/>
    </source>
</evidence>
<comment type="catalytic activity">
    <reaction evidence="1">
        <text>Release of an N-terminal amino acid, Xaa-|-Yaa- from a peptide, amide or arylamide. Xaa is preferably Ala, but may be most amino acids including Pro (slow action). When a terminal hydrophobic residue is followed by a prolyl residue, the two may be released as an intact Xaa-Pro dipeptide.</text>
        <dbReference type="EC" id="3.4.11.2"/>
    </reaction>
</comment>
<comment type="caution">
    <text evidence="16">The sequence shown here is derived from an EMBL/GenBank/DDBJ whole genome shotgun (WGS) entry which is preliminary data.</text>
</comment>
<evidence type="ECO:0000259" key="14">
    <source>
        <dbReference type="Pfam" id="PF01433"/>
    </source>
</evidence>
<dbReference type="RefSeq" id="WP_141364918.1">
    <property type="nucleotide sequence ID" value="NZ_BAAAJL010000013.1"/>
</dbReference>
<feature type="domain" description="Aminopeptidase N-like N-terminal" evidence="15">
    <location>
        <begin position="21"/>
        <end position="191"/>
    </location>
</feature>
<keyword evidence="10" id="KW-0862">Zinc</keyword>
<protein>
    <recommendedName>
        <fullName evidence="5">Aminopeptidase N</fullName>
        <ecNumber evidence="4">3.4.11.2</ecNumber>
    </recommendedName>
    <alternativeName>
        <fullName evidence="12">Alanine aminopeptidase</fullName>
    </alternativeName>
    <alternativeName>
        <fullName evidence="13">Lysyl aminopeptidase</fullName>
    </alternativeName>
</protein>
<accession>A0A4Y4DRW0</accession>
<dbReference type="InterPro" id="IPR014782">
    <property type="entry name" value="Peptidase_M1_dom"/>
</dbReference>
<keyword evidence="11" id="KW-0482">Metalloprotease</keyword>
<dbReference type="CDD" id="cd09603">
    <property type="entry name" value="M1_APN_like"/>
    <property type="match status" value="1"/>
</dbReference>
<keyword evidence="7" id="KW-0645">Protease</keyword>
<proteinExistence type="inferred from homology"/>
<dbReference type="GO" id="GO:0005615">
    <property type="term" value="C:extracellular space"/>
    <property type="evidence" value="ECO:0007669"/>
    <property type="project" value="TreeGrafter"/>
</dbReference>
<name>A0A4Y4DRW0_GLUUR</name>
<evidence type="ECO:0000256" key="9">
    <source>
        <dbReference type="ARBA" id="ARBA00022801"/>
    </source>
</evidence>
<dbReference type="Gene3D" id="2.60.40.1730">
    <property type="entry name" value="tricorn interacting facor f3 domain"/>
    <property type="match status" value="1"/>
</dbReference>